<organism evidence="1 2">
    <name type="scientific">Brassica rapa subsp. trilocularis</name>
    <dbReference type="NCBI Taxonomy" id="1813537"/>
    <lineage>
        <taxon>Eukaryota</taxon>
        <taxon>Viridiplantae</taxon>
        <taxon>Streptophyta</taxon>
        <taxon>Embryophyta</taxon>
        <taxon>Tracheophyta</taxon>
        <taxon>Spermatophyta</taxon>
        <taxon>Magnoliopsida</taxon>
        <taxon>eudicotyledons</taxon>
        <taxon>Gunneridae</taxon>
        <taxon>Pentapetalae</taxon>
        <taxon>rosids</taxon>
        <taxon>malvids</taxon>
        <taxon>Brassicales</taxon>
        <taxon>Brassicaceae</taxon>
        <taxon>Brassiceae</taxon>
        <taxon>Brassica</taxon>
    </lineage>
</organism>
<dbReference type="Proteomes" id="UP000823674">
    <property type="component" value="Chromosome A05"/>
</dbReference>
<name>A0ABQ7MJR0_BRACM</name>
<proteinExistence type="predicted"/>
<dbReference type="EMBL" id="JADBGQ010000005">
    <property type="protein sequence ID" value="KAG5398413.1"/>
    <property type="molecule type" value="Genomic_DNA"/>
</dbReference>
<protein>
    <submittedName>
        <fullName evidence="1">Uncharacterized protein</fullName>
    </submittedName>
</protein>
<comment type="caution">
    <text evidence="1">The sequence shown here is derived from an EMBL/GenBank/DDBJ whole genome shotgun (WGS) entry which is preliminary data.</text>
</comment>
<reference evidence="1 2" key="1">
    <citation type="submission" date="2021-03" db="EMBL/GenBank/DDBJ databases">
        <authorList>
            <person name="King G.J."/>
            <person name="Bancroft I."/>
            <person name="Baten A."/>
            <person name="Bloomfield J."/>
            <person name="Borpatragohain P."/>
            <person name="He Z."/>
            <person name="Irish N."/>
            <person name="Irwin J."/>
            <person name="Liu K."/>
            <person name="Mauleon R.P."/>
            <person name="Moore J."/>
            <person name="Morris R."/>
            <person name="Ostergaard L."/>
            <person name="Wang B."/>
            <person name="Wells R."/>
        </authorList>
    </citation>
    <scope>NUCLEOTIDE SEQUENCE [LARGE SCALE GENOMIC DNA]</scope>
    <source>
        <strain evidence="1">R-o-18</strain>
        <tissue evidence="1">Leaf</tissue>
    </source>
</reference>
<evidence type="ECO:0000313" key="1">
    <source>
        <dbReference type="EMBL" id="KAG5398413.1"/>
    </source>
</evidence>
<gene>
    <name evidence="1" type="primary">A05p032690.1_BraROA</name>
    <name evidence="1" type="ORF">IGI04_020227</name>
</gene>
<evidence type="ECO:0000313" key="2">
    <source>
        <dbReference type="Proteomes" id="UP000823674"/>
    </source>
</evidence>
<keyword evidence="2" id="KW-1185">Reference proteome</keyword>
<sequence length="75" mass="8477">MQGSSASIKCERKGILLLEVADIRMTISFQQNLENDPKKKNTPNTAQELTLAVMYLELKTMALLKKMTLPHKENS</sequence>
<accession>A0ABQ7MJR0</accession>